<dbReference type="AlphaFoldDB" id="A0A174TJB2"/>
<gene>
    <name evidence="1" type="ORF">GKE97_01420</name>
</gene>
<dbReference type="RefSeq" id="WP_009261277.1">
    <property type="nucleotide sequence ID" value="NZ_JAJCIK010000049.1"/>
</dbReference>
<accession>A0A174TJB2</accession>
<proteinExistence type="predicted"/>
<sequence>MKYRRTHLLIAVAVITALIAGSCLTAVALAYIPSKYSNTDTLASQQLPYWGNYNLIYGDWEVTEYIAEGKGCNQQALENTVGTEISYRYNKVTINKANYSVKQYIPYVIAMEDRVTFIGSDYYPSDEEYIFNIDSAYFVAFSTIFYGDDVPDLILSQIIIKDNNTLVLKTNIGYCILSRVAFLDDVDTLIPSV</sequence>
<evidence type="ECO:0000313" key="1">
    <source>
        <dbReference type="EMBL" id="MSB18172.1"/>
    </source>
</evidence>
<dbReference type="PROSITE" id="PS51257">
    <property type="entry name" value="PROKAR_LIPOPROTEIN"/>
    <property type="match status" value="1"/>
</dbReference>
<organism evidence="1 2">
    <name type="scientific">Flavonifractor plautii</name>
    <name type="common">Fusobacterium plautii</name>
    <dbReference type="NCBI Taxonomy" id="292800"/>
    <lineage>
        <taxon>Bacteria</taxon>
        <taxon>Bacillati</taxon>
        <taxon>Bacillota</taxon>
        <taxon>Clostridia</taxon>
        <taxon>Eubacteriales</taxon>
        <taxon>Oscillospiraceae</taxon>
        <taxon>Flavonifractor</taxon>
    </lineage>
</organism>
<dbReference type="Proteomes" id="UP000434475">
    <property type="component" value="Unassembled WGS sequence"/>
</dbReference>
<evidence type="ECO:0000313" key="2">
    <source>
        <dbReference type="Proteomes" id="UP000434475"/>
    </source>
</evidence>
<comment type="caution">
    <text evidence="1">The sequence shown here is derived from an EMBL/GenBank/DDBJ whole genome shotgun (WGS) entry which is preliminary data.</text>
</comment>
<dbReference type="EMBL" id="WKPR01000002">
    <property type="protein sequence ID" value="MSB18172.1"/>
    <property type="molecule type" value="Genomic_DNA"/>
</dbReference>
<name>A0A174TJB2_FLAPL</name>
<protein>
    <submittedName>
        <fullName evidence="1">Uncharacterized protein</fullName>
    </submittedName>
</protein>
<reference evidence="1 2" key="1">
    <citation type="journal article" date="2019" name="Nat. Med.">
        <title>A library of human gut bacterial isolates paired with longitudinal multiomics data enables mechanistic microbiome research.</title>
        <authorList>
            <person name="Poyet M."/>
            <person name="Groussin M."/>
            <person name="Gibbons S.M."/>
            <person name="Avila-Pacheco J."/>
            <person name="Jiang X."/>
            <person name="Kearney S.M."/>
            <person name="Perrotta A.R."/>
            <person name="Berdy B."/>
            <person name="Zhao S."/>
            <person name="Lieberman T.D."/>
            <person name="Swanson P.K."/>
            <person name="Smith M."/>
            <person name="Roesemann S."/>
            <person name="Alexander J.E."/>
            <person name="Rich S.A."/>
            <person name="Livny J."/>
            <person name="Vlamakis H."/>
            <person name="Clish C."/>
            <person name="Bullock K."/>
            <person name="Deik A."/>
            <person name="Scott J."/>
            <person name="Pierce K.A."/>
            <person name="Xavier R.J."/>
            <person name="Alm E.J."/>
        </authorList>
    </citation>
    <scope>NUCLEOTIDE SEQUENCE [LARGE SCALE GENOMIC DNA]</scope>
    <source>
        <strain evidence="1 2">BIOML-A2</strain>
    </source>
</reference>